<comment type="similarity">
    <text evidence="1">Belongs to the cytochrome P450 family.</text>
</comment>
<dbReference type="InterPro" id="IPR036396">
    <property type="entry name" value="Cyt_P450_sf"/>
</dbReference>
<name>A0A8C2HM16_CYPCA</name>
<dbReference type="PANTHER" id="PTHR24289">
    <property type="entry name" value="STEROID 17-ALPHA-HYDROXYLASE/17,20 LYASE"/>
    <property type="match status" value="1"/>
</dbReference>
<dbReference type="Pfam" id="PF00067">
    <property type="entry name" value="p450"/>
    <property type="match status" value="1"/>
</dbReference>
<evidence type="ECO:0000313" key="9">
    <source>
        <dbReference type="Proteomes" id="UP000694701"/>
    </source>
</evidence>
<dbReference type="GO" id="GO:0006694">
    <property type="term" value="P:steroid biosynthetic process"/>
    <property type="evidence" value="ECO:0007669"/>
    <property type="project" value="UniProtKB-UniPathway"/>
</dbReference>
<evidence type="ECO:0000256" key="5">
    <source>
        <dbReference type="ARBA" id="ARBA00023004"/>
    </source>
</evidence>
<keyword evidence="7" id="KW-0472">Membrane</keyword>
<evidence type="ECO:0000256" key="7">
    <source>
        <dbReference type="SAM" id="Phobius"/>
    </source>
</evidence>
<keyword evidence="7" id="KW-1133">Transmembrane helix</keyword>
<dbReference type="PRINTS" id="PR00463">
    <property type="entry name" value="EP450I"/>
</dbReference>
<accession>A0A8C2HM16</accession>
<evidence type="ECO:0000256" key="4">
    <source>
        <dbReference type="ARBA" id="ARBA00023002"/>
    </source>
</evidence>
<evidence type="ECO:0000256" key="2">
    <source>
        <dbReference type="ARBA" id="ARBA00022617"/>
    </source>
</evidence>
<evidence type="ECO:0000256" key="3">
    <source>
        <dbReference type="ARBA" id="ARBA00022723"/>
    </source>
</evidence>
<dbReference type="SUPFAM" id="SSF48264">
    <property type="entry name" value="Cytochrome P450"/>
    <property type="match status" value="1"/>
</dbReference>
<keyword evidence="6" id="KW-0503">Monooxygenase</keyword>
<dbReference type="InterPro" id="IPR001128">
    <property type="entry name" value="Cyt_P450"/>
</dbReference>
<proteinExistence type="inferred from homology"/>
<dbReference type="GO" id="GO:0042446">
    <property type="term" value="P:hormone biosynthetic process"/>
    <property type="evidence" value="ECO:0007669"/>
    <property type="project" value="TreeGrafter"/>
</dbReference>
<dbReference type="AlphaFoldDB" id="A0A8C2HM16"/>
<organism evidence="8 9">
    <name type="scientific">Cyprinus carpio</name>
    <name type="common">Common carp</name>
    <dbReference type="NCBI Taxonomy" id="7962"/>
    <lineage>
        <taxon>Eukaryota</taxon>
        <taxon>Metazoa</taxon>
        <taxon>Chordata</taxon>
        <taxon>Craniata</taxon>
        <taxon>Vertebrata</taxon>
        <taxon>Euteleostomi</taxon>
        <taxon>Actinopterygii</taxon>
        <taxon>Neopterygii</taxon>
        <taxon>Teleostei</taxon>
        <taxon>Ostariophysi</taxon>
        <taxon>Cypriniformes</taxon>
        <taxon>Cyprinidae</taxon>
        <taxon>Cyprininae</taxon>
        <taxon>Cyprinus</taxon>
    </lineage>
</organism>
<evidence type="ECO:0000256" key="6">
    <source>
        <dbReference type="ARBA" id="ARBA00023033"/>
    </source>
</evidence>
<keyword evidence="5" id="KW-0408">Iron</keyword>
<evidence type="ECO:0000256" key="1">
    <source>
        <dbReference type="ARBA" id="ARBA00010617"/>
    </source>
</evidence>
<evidence type="ECO:0000313" key="8">
    <source>
        <dbReference type="Ensembl" id="ENSCCRP00020055276.1"/>
    </source>
</evidence>
<reference evidence="8" key="1">
    <citation type="submission" date="2025-08" db="UniProtKB">
        <authorList>
            <consortium name="Ensembl"/>
        </authorList>
    </citation>
    <scope>IDENTIFICATION</scope>
</reference>
<sequence>YQLSDTLTLPWLLCSFLFSAVTLAALYLKRKMNGFVPGDRSPPSLPSLPILGSLLSLVTDSPPHIFFQQLQKKYGDLYSLMISSHKVLIVNNHHHAKEVLIKKGKIFAGRPQTVTTDLLTRDGKDIAFADYSSTWKFHWKMVYEALCMFGEGSVSIEKISEYHCVFSVT</sequence>
<dbReference type="InterPro" id="IPR002401">
    <property type="entry name" value="Cyt_P450_E_grp-I"/>
</dbReference>
<dbReference type="GO" id="GO:0004508">
    <property type="term" value="F:steroid 17-alpha-monooxygenase activity"/>
    <property type="evidence" value="ECO:0007669"/>
    <property type="project" value="TreeGrafter"/>
</dbReference>
<dbReference type="Gene3D" id="1.10.630.10">
    <property type="entry name" value="Cytochrome P450"/>
    <property type="match status" value="1"/>
</dbReference>
<dbReference type="Ensembl" id="ENSCCRT00020060787.1">
    <property type="protein sequence ID" value="ENSCCRP00020055276.1"/>
    <property type="gene ID" value="ENSCCRG00020025769.1"/>
</dbReference>
<dbReference type="GO" id="GO:0042448">
    <property type="term" value="P:progesterone metabolic process"/>
    <property type="evidence" value="ECO:0007669"/>
    <property type="project" value="TreeGrafter"/>
</dbReference>
<keyword evidence="4" id="KW-0560">Oxidoreductase</keyword>
<keyword evidence="7" id="KW-0812">Transmembrane</keyword>
<dbReference type="Proteomes" id="UP000694701">
    <property type="component" value="Unplaced"/>
</dbReference>
<feature type="transmembrane region" description="Helical" evidence="7">
    <location>
        <begin position="6"/>
        <end position="28"/>
    </location>
</feature>
<dbReference type="GO" id="GO:0005506">
    <property type="term" value="F:iron ion binding"/>
    <property type="evidence" value="ECO:0007669"/>
    <property type="project" value="InterPro"/>
</dbReference>
<keyword evidence="3" id="KW-0479">Metal-binding</keyword>
<dbReference type="UniPathway" id="UPA00062"/>
<dbReference type="PANTHER" id="PTHR24289:SF14">
    <property type="entry name" value="CYTOCHROME P450, FAMILY 17, SUBFAMILY A, POLYPEPTIDE 1"/>
    <property type="match status" value="1"/>
</dbReference>
<protein>
    <submittedName>
        <fullName evidence="8">Cytochrome P450, family 17, subfamily A, polypeptide 1</fullName>
    </submittedName>
</protein>
<dbReference type="GO" id="GO:0020037">
    <property type="term" value="F:heme binding"/>
    <property type="evidence" value="ECO:0007669"/>
    <property type="project" value="InterPro"/>
</dbReference>
<keyword evidence="2" id="KW-0349">Heme</keyword>